<name>A0AAU8PFS7_DESK7</name>
<evidence type="ECO:0000313" key="3">
    <source>
        <dbReference type="Proteomes" id="UP000009229"/>
    </source>
</evidence>
<dbReference type="EMBL" id="CP002770">
    <property type="protein sequence ID" value="AEG16996.1"/>
    <property type="molecule type" value="Genomic_DNA"/>
</dbReference>
<dbReference type="EMBL" id="CP002770">
    <property type="protein sequence ID" value="AEG14993.1"/>
    <property type="molecule type" value="Genomic_DNA"/>
</dbReference>
<accession>A0AAU8PFS7</accession>
<dbReference type="KEGG" id="dku:Desku_3520"/>
<dbReference type="KEGG" id="dku:Desku_1410"/>
<proteinExistence type="predicted"/>
<reference evidence="2" key="1">
    <citation type="submission" date="2011-05" db="EMBL/GenBank/DDBJ databases">
        <title>Complete sequence of Desulfotomaculum kuznetsovii DSM 6115.</title>
        <authorList>
            <consortium name="US DOE Joint Genome Institute"/>
            <person name="Lucas S."/>
            <person name="Han J."/>
            <person name="Lapidus A."/>
            <person name="Cheng J.-F."/>
            <person name="Goodwin L."/>
            <person name="Pitluck S."/>
            <person name="Peters L."/>
            <person name="Mikhailova N."/>
            <person name="Lu M."/>
            <person name="Saunders E."/>
            <person name="Han C."/>
            <person name="Tapia R."/>
            <person name="Land M."/>
            <person name="Hauser L."/>
            <person name="Kyrpides N."/>
            <person name="Ivanova N."/>
            <person name="Pagani I."/>
            <person name="Nazina T."/>
            <person name="Ivanova A."/>
            <person name="Parshina S."/>
            <person name="Kuever J."/>
            <person name="Muyzer G."/>
            <person name="Plugge C."/>
            <person name="Stams A."/>
            <person name="Woyke T."/>
        </authorList>
    </citation>
    <scope>NUCLEOTIDE SEQUENCE</scope>
    <source>
        <strain evidence="2">DSM 6115</strain>
    </source>
</reference>
<dbReference type="RefSeq" id="WP_013822508.1">
    <property type="nucleotide sequence ID" value="NC_015573.1"/>
</dbReference>
<evidence type="ECO:0000313" key="2">
    <source>
        <dbReference type="EMBL" id="AEG16996.1"/>
    </source>
</evidence>
<gene>
    <name evidence="1" type="ordered locus">Desku_1410</name>
    <name evidence="2" type="ordered locus">Desku_3520</name>
</gene>
<organism evidence="2 3">
    <name type="scientific">Desulfofundulus kuznetsovii (strain DSM 6115 / VKM B-1805 / 17)</name>
    <name type="common">Desulfotomaculum kuznetsovii</name>
    <dbReference type="NCBI Taxonomy" id="760568"/>
    <lineage>
        <taxon>Bacteria</taxon>
        <taxon>Bacillati</taxon>
        <taxon>Bacillota</taxon>
        <taxon>Clostridia</taxon>
        <taxon>Eubacteriales</taxon>
        <taxon>Peptococcaceae</taxon>
        <taxon>Desulfofundulus</taxon>
    </lineage>
</organism>
<dbReference type="AlphaFoldDB" id="A0AAU8PFS7"/>
<dbReference type="Proteomes" id="UP000009229">
    <property type="component" value="Chromosome"/>
</dbReference>
<reference evidence="3" key="2">
    <citation type="submission" date="2011-05" db="EMBL/GenBank/DDBJ databases">
        <title>Complete sequence of Desulfotomaculum kuznetsovii DSM 6115.</title>
        <authorList>
            <person name="Lucas S."/>
            <person name="Han J."/>
            <person name="Lapidus A."/>
            <person name="Cheng J.-F."/>
            <person name="Goodwin L."/>
            <person name="Pitluck S."/>
            <person name="Peters L."/>
            <person name="Mikhailova N."/>
            <person name="Lu M."/>
            <person name="Saunders E."/>
            <person name="Han C."/>
            <person name="Tapia R."/>
            <person name="Land M."/>
            <person name="Hauser L."/>
            <person name="Kyrpides N."/>
            <person name="Ivanova N."/>
            <person name="Pagani I."/>
            <person name="Nazina T."/>
            <person name="Ivanova A."/>
            <person name="Parshina S."/>
            <person name="Kuever J."/>
            <person name="Muyzer G."/>
            <person name="Plugge C."/>
            <person name="Stams A."/>
            <person name="Woyke T."/>
        </authorList>
    </citation>
    <scope>NUCLEOTIDE SEQUENCE [LARGE SCALE GENOMIC DNA]</scope>
    <source>
        <strain evidence="3">DSM 6115 / VKM B-1805 / 17</strain>
    </source>
</reference>
<evidence type="ECO:0000313" key="1">
    <source>
        <dbReference type="EMBL" id="AEG14993.1"/>
    </source>
</evidence>
<keyword evidence="3" id="KW-1185">Reference proteome</keyword>
<protein>
    <submittedName>
        <fullName evidence="2">Uncharacterized protein</fullName>
    </submittedName>
</protein>
<sequence>MDLAKQVAAFANKLRFGITEDETTSKATGKKQSIAEVIAAYANKYRQAKQNRRG</sequence>